<dbReference type="EMBL" id="VSSQ01030653">
    <property type="protein sequence ID" value="MPM81259.1"/>
    <property type="molecule type" value="Genomic_DNA"/>
</dbReference>
<evidence type="ECO:0000256" key="1">
    <source>
        <dbReference type="SAM" id="MobiDB-lite"/>
    </source>
</evidence>
<gene>
    <name evidence="2" type="ORF">SDC9_128311</name>
</gene>
<dbReference type="AlphaFoldDB" id="A0A645CWH1"/>
<sequence length="85" mass="9297">MENPGQPRLRAGLDGNACARNGRRCRNAAEERQNHVANALRHELAVAVEPLSGHPSRAGAAKQAFDHAEHGNAERGRKQVEQRLD</sequence>
<feature type="compositionally biased region" description="Basic and acidic residues" evidence="1">
    <location>
        <begin position="64"/>
        <end position="85"/>
    </location>
</feature>
<organism evidence="2">
    <name type="scientific">bioreactor metagenome</name>
    <dbReference type="NCBI Taxonomy" id="1076179"/>
    <lineage>
        <taxon>unclassified sequences</taxon>
        <taxon>metagenomes</taxon>
        <taxon>ecological metagenomes</taxon>
    </lineage>
</organism>
<name>A0A645CWH1_9ZZZZ</name>
<accession>A0A645CWH1</accession>
<feature type="region of interest" description="Disordered" evidence="1">
    <location>
        <begin position="52"/>
        <end position="85"/>
    </location>
</feature>
<protein>
    <submittedName>
        <fullName evidence="2">Uncharacterized protein</fullName>
    </submittedName>
</protein>
<reference evidence="2" key="1">
    <citation type="submission" date="2019-08" db="EMBL/GenBank/DDBJ databases">
        <authorList>
            <person name="Kucharzyk K."/>
            <person name="Murdoch R.W."/>
            <person name="Higgins S."/>
            <person name="Loffler F."/>
        </authorList>
    </citation>
    <scope>NUCLEOTIDE SEQUENCE</scope>
</reference>
<comment type="caution">
    <text evidence="2">The sequence shown here is derived from an EMBL/GenBank/DDBJ whole genome shotgun (WGS) entry which is preliminary data.</text>
</comment>
<evidence type="ECO:0000313" key="2">
    <source>
        <dbReference type="EMBL" id="MPM81259.1"/>
    </source>
</evidence>
<proteinExistence type="predicted"/>